<keyword evidence="2" id="KW-0378">Hydrolase</keyword>
<dbReference type="InterPro" id="IPR025724">
    <property type="entry name" value="GAG-pre-integrase_dom"/>
</dbReference>
<dbReference type="InterPro" id="IPR001584">
    <property type="entry name" value="Integrase_cat-core"/>
</dbReference>
<dbReference type="InterPro" id="IPR043502">
    <property type="entry name" value="DNA/RNA_pol_sf"/>
</dbReference>
<feature type="compositionally biased region" description="Acidic residues" evidence="3">
    <location>
        <begin position="925"/>
        <end position="959"/>
    </location>
</feature>
<feature type="domain" description="Integrase catalytic" evidence="4">
    <location>
        <begin position="352"/>
        <end position="532"/>
    </location>
</feature>
<dbReference type="EMBL" id="BKCJ010002878">
    <property type="protein sequence ID" value="GEU51506.1"/>
    <property type="molecule type" value="Genomic_DNA"/>
</dbReference>
<dbReference type="InterPro" id="IPR013103">
    <property type="entry name" value="RVT_2"/>
</dbReference>
<name>A0A6L2KQD8_TANCI</name>
<accession>A0A6L2KQD8</accession>
<feature type="region of interest" description="Disordered" evidence="3">
    <location>
        <begin position="829"/>
        <end position="865"/>
    </location>
</feature>
<evidence type="ECO:0000256" key="1">
    <source>
        <dbReference type="ARBA" id="ARBA00022723"/>
    </source>
</evidence>
<dbReference type="InterPro" id="IPR039537">
    <property type="entry name" value="Retrotran_Ty1/copia-like"/>
</dbReference>
<dbReference type="Pfam" id="PF13976">
    <property type="entry name" value="gag_pre-integrs"/>
    <property type="match status" value="1"/>
</dbReference>
<dbReference type="GO" id="GO:0015074">
    <property type="term" value="P:DNA integration"/>
    <property type="evidence" value="ECO:0007669"/>
    <property type="project" value="InterPro"/>
</dbReference>
<dbReference type="PANTHER" id="PTHR42648">
    <property type="entry name" value="TRANSPOSASE, PUTATIVE-RELATED"/>
    <property type="match status" value="1"/>
</dbReference>
<keyword evidence="1" id="KW-0479">Metal-binding</keyword>
<dbReference type="Pfam" id="PF07727">
    <property type="entry name" value="RVT_2"/>
    <property type="match status" value="2"/>
</dbReference>
<evidence type="ECO:0000259" key="4">
    <source>
        <dbReference type="PROSITE" id="PS50994"/>
    </source>
</evidence>
<dbReference type="Pfam" id="PF00665">
    <property type="entry name" value="rve"/>
    <property type="match status" value="1"/>
</dbReference>
<comment type="caution">
    <text evidence="5">The sequence shown here is derived from an EMBL/GenBank/DDBJ whole genome shotgun (WGS) entry which is preliminary data.</text>
</comment>
<dbReference type="GO" id="GO:0046872">
    <property type="term" value="F:metal ion binding"/>
    <property type="evidence" value="ECO:0007669"/>
    <property type="project" value="UniProtKB-KW"/>
</dbReference>
<dbReference type="InterPro" id="IPR036397">
    <property type="entry name" value="RNaseH_sf"/>
</dbReference>
<reference evidence="5" key="1">
    <citation type="journal article" date="2019" name="Sci. Rep.">
        <title>Draft genome of Tanacetum cinerariifolium, the natural source of mosquito coil.</title>
        <authorList>
            <person name="Yamashiro T."/>
            <person name="Shiraishi A."/>
            <person name="Satake H."/>
            <person name="Nakayama K."/>
        </authorList>
    </citation>
    <scope>NUCLEOTIDE SEQUENCE</scope>
</reference>
<evidence type="ECO:0000256" key="2">
    <source>
        <dbReference type="ARBA" id="ARBA00022801"/>
    </source>
</evidence>
<dbReference type="GO" id="GO:0003676">
    <property type="term" value="F:nucleic acid binding"/>
    <property type="evidence" value="ECO:0007669"/>
    <property type="project" value="InterPro"/>
</dbReference>
<evidence type="ECO:0000256" key="3">
    <source>
        <dbReference type="SAM" id="MobiDB-lite"/>
    </source>
</evidence>
<gene>
    <name evidence="5" type="ORF">Tci_023484</name>
</gene>
<feature type="region of interest" description="Disordered" evidence="3">
    <location>
        <begin position="1314"/>
        <end position="1341"/>
    </location>
</feature>
<dbReference type="SUPFAM" id="SSF53098">
    <property type="entry name" value="Ribonuclease H-like"/>
    <property type="match status" value="1"/>
</dbReference>
<proteinExistence type="predicted"/>
<evidence type="ECO:0000313" key="5">
    <source>
        <dbReference type="EMBL" id="GEU51506.1"/>
    </source>
</evidence>
<feature type="compositionally biased region" description="Basic and acidic residues" evidence="3">
    <location>
        <begin position="915"/>
        <end position="924"/>
    </location>
</feature>
<dbReference type="PANTHER" id="PTHR42648:SF27">
    <property type="entry name" value="RNA-DIRECTED DNA POLYMERASE"/>
    <property type="match status" value="1"/>
</dbReference>
<feature type="region of interest" description="Disordered" evidence="3">
    <location>
        <begin position="897"/>
        <end position="967"/>
    </location>
</feature>
<protein>
    <submittedName>
        <fullName evidence="5">Retrotransposon protein, putative, Ty1-copia subclass</fullName>
    </submittedName>
</protein>
<organism evidence="5">
    <name type="scientific">Tanacetum cinerariifolium</name>
    <name type="common">Dalmatian daisy</name>
    <name type="synonym">Chrysanthemum cinerariifolium</name>
    <dbReference type="NCBI Taxonomy" id="118510"/>
    <lineage>
        <taxon>Eukaryota</taxon>
        <taxon>Viridiplantae</taxon>
        <taxon>Streptophyta</taxon>
        <taxon>Embryophyta</taxon>
        <taxon>Tracheophyta</taxon>
        <taxon>Spermatophyta</taxon>
        <taxon>Magnoliopsida</taxon>
        <taxon>eudicotyledons</taxon>
        <taxon>Gunneridae</taxon>
        <taxon>Pentapetalae</taxon>
        <taxon>asterids</taxon>
        <taxon>campanulids</taxon>
        <taxon>Asterales</taxon>
        <taxon>Asteraceae</taxon>
        <taxon>Asteroideae</taxon>
        <taxon>Anthemideae</taxon>
        <taxon>Anthemidinae</taxon>
        <taxon>Tanacetum</taxon>
    </lineage>
</organism>
<dbReference type="InterPro" id="IPR012337">
    <property type="entry name" value="RNaseH-like_sf"/>
</dbReference>
<dbReference type="PROSITE" id="PS50994">
    <property type="entry name" value="INTEGRASE"/>
    <property type="match status" value="1"/>
</dbReference>
<dbReference type="SUPFAM" id="SSF56672">
    <property type="entry name" value="DNA/RNA polymerases"/>
    <property type="match status" value="1"/>
</dbReference>
<dbReference type="GO" id="GO:0016787">
    <property type="term" value="F:hydrolase activity"/>
    <property type="evidence" value="ECO:0007669"/>
    <property type="project" value="UniProtKB-KW"/>
</dbReference>
<dbReference type="Gene3D" id="3.30.420.10">
    <property type="entry name" value="Ribonuclease H-like superfamily/Ribonuclease H"/>
    <property type="match status" value="1"/>
</dbReference>
<sequence>MIKYKADRSVERYKGRLVAQGFHQKEGVDYTETFALMAKMVIVRNILTMETTSNWHIYQLDINNAFLHEDLEEEVYMALLKGYNKTTFPNAFCRCLKEKLSGNNFNDWFRQLKLVLRDEKKMHVIKQPIPPAPAADSEANVLAKWNAMYDAHNEVACLMLGTKGKGKDKQVYIPKPKNPKPATKEHPAKDNTCHHYKEVGLWKRNCPVYLAELLKKKKQVGIASSSGIFTIELFALPNKSWVYDTGCGTHICITKQGFKEARKLKQGSLYFNGIYEIDMHDLVPNVNYIYNVSTKRAKHNLDSTYLWHCRLAHISKKRIEKLQHEGLLKSTDKESFDQCVSCLSGKITGKSFPHHPERATDLLRIIHTDVCGPLRHVSRQGASYFITFTDGYSRYGYVYLLKHKHEVFETFKVFKNEVENQLGKTIKALRSDRGGEYISQEFKDYLKACGIVQQLTPPYTPQHNGVSERRNRTLLDMVRSMINLTFLSLSFWDYALDSATRILNMVPTKKVDETSYELWYGKVPNLSYLKETMGYYFYFPSENKIVVARYDEFFERNLITQEVEGFEPPQKEVIPICSSERSHRAPTRLCLNVEVEEHSLGDLNEPTSYKAAMLDLESNKWIDAMNAEIQSMMDKMVWVLFDLPSGCKTVGSKWIFKKKTDMDGIVHTYKARLVAKGYTQLYEVDYEETFSPVANIRAIRILISIAVYYDYEISQIDVKTDFLNGYLDEDIYMVQLEGFVNPNHPRKVYKLQRSIYGLKQASRSWNERFDEEIKSFGIKGRGVTITKAERSRTRGGRSRARAVLSSSDNELGSEILEDQTAYMDQMVVQPSGLPKDKKKYNKSSKGNEVLQPKPLPNTKSFVRRLPKEVVKEKGLVKPKATPVESKVGKTKILVEDKELKDERDSDVDGSDGESNSDKEHKVSEEADISNESEEEEDERDSDVEGNESEKDGESEEDKETEVSKESDDSELWVKDVKIKGVKGNKTVVVSKAKKRMHVFDSSSEEDKRFARFVVRAFSASSYEFKLKKGIIRVTPEKVHEILGVPLGGNSIFDLPEIPLDDPFVKEWFKQFDPKPLKKIRACDIAEKLVLTKTVDFMFKVNFIMLFSNVMGTADTMKAIVNLTVLRRIHEDTNIAGIDWCGFIHKFLQGSSKPNIVGGFYIGPLCFLILLYLDSIQFDEFLVIRQRPAIRNKTTTAMNRRQELEIQKQVIGKLDLHGEWIESELDQTEGFYNVGENVSWTHTSSVPPTDKKTFCSMIEEKISMISAEKIALEDLLKKANAEFPNDEKVIKLCEKYRRLFKESLFVEDFQAHIDDSDNNDDDGRGKNDDHGSDNVGKKKESVAKDVVNAEKDRVNAEKDGVNVVQEGEADVNEKPEDMLEKESFTSWIEKKYRFAIIEWIIDEEHQWKVFSYEFSAQFEHDVSSISLSEVDLAFFPICASGHFYVVVFHFKSPSAMIILDNSNCGVTYKSKYKAVCEPQYYKESFRLRSIHDDPLPVRQWDLGLCEESDDHVSMLRCMRFKIATKSLLHEFNVHAEKMFHLAFKFESENDEQTRISIIVNAIKNRDERDPTKTKTFVDN</sequence>